<dbReference type="GeneID" id="70190802"/>
<comment type="caution">
    <text evidence="2">The sequence shown here is derived from an EMBL/GenBank/DDBJ whole genome shotgun (WGS) entry which is preliminary data.</text>
</comment>
<dbReference type="Proteomes" id="UP000756346">
    <property type="component" value="Unassembled WGS sequence"/>
</dbReference>
<reference evidence="2" key="1">
    <citation type="journal article" date="2021" name="Nat. Commun.">
        <title>Genetic determinants of endophytism in the Arabidopsis root mycobiome.</title>
        <authorList>
            <person name="Mesny F."/>
            <person name="Miyauchi S."/>
            <person name="Thiergart T."/>
            <person name="Pickel B."/>
            <person name="Atanasova L."/>
            <person name="Karlsson M."/>
            <person name="Huettel B."/>
            <person name="Barry K.W."/>
            <person name="Haridas S."/>
            <person name="Chen C."/>
            <person name="Bauer D."/>
            <person name="Andreopoulos W."/>
            <person name="Pangilinan J."/>
            <person name="LaButti K."/>
            <person name="Riley R."/>
            <person name="Lipzen A."/>
            <person name="Clum A."/>
            <person name="Drula E."/>
            <person name="Henrissat B."/>
            <person name="Kohler A."/>
            <person name="Grigoriev I.V."/>
            <person name="Martin F.M."/>
            <person name="Hacquard S."/>
        </authorList>
    </citation>
    <scope>NUCLEOTIDE SEQUENCE</scope>
    <source>
        <strain evidence="2">MPI-CAGE-CH-0230</strain>
    </source>
</reference>
<name>A0A9P9BN19_9PEZI</name>
<feature type="compositionally biased region" description="Basic and acidic residues" evidence="1">
    <location>
        <begin position="47"/>
        <end position="58"/>
    </location>
</feature>
<evidence type="ECO:0000313" key="2">
    <source>
        <dbReference type="EMBL" id="KAH7018377.1"/>
    </source>
</evidence>
<feature type="region of interest" description="Disordered" evidence="1">
    <location>
        <begin position="1"/>
        <end position="72"/>
    </location>
</feature>
<protein>
    <submittedName>
        <fullName evidence="2">Uncharacterized protein</fullName>
    </submittedName>
</protein>
<evidence type="ECO:0000313" key="3">
    <source>
        <dbReference type="Proteomes" id="UP000756346"/>
    </source>
</evidence>
<proteinExistence type="predicted"/>
<feature type="compositionally biased region" description="Basic and acidic residues" evidence="1">
    <location>
        <begin position="29"/>
        <end position="38"/>
    </location>
</feature>
<keyword evidence="3" id="KW-1185">Reference proteome</keyword>
<sequence length="131" mass="14717">MEAPSTPIRQVRRTAKLRGPQRIQSPVTPDEKPLRKANVETNASKPDANRIKRTRAQDDDSEGDYSDTRKRTRVVAKNLQGCTVDGDETHNHMQELDLMQGFPPISTVNDRLLIPASLIDISQHDGLPRQP</sequence>
<organism evidence="2 3">
    <name type="scientific">Microdochium trichocladiopsis</name>
    <dbReference type="NCBI Taxonomy" id="1682393"/>
    <lineage>
        <taxon>Eukaryota</taxon>
        <taxon>Fungi</taxon>
        <taxon>Dikarya</taxon>
        <taxon>Ascomycota</taxon>
        <taxon>Pezizomycotina</taxon>
        <taxon>Sordariomycetes</taxon>
        <taxon>Xylariomycetidae</taxon>
        <taxon>Xylariales</taxon>
        <taxon>Microdochiaceae</taxon>
        <taxon>Microdochium</taxon>
    </lineage>
</organism>
<accession>A0A9P9BN19</accession>
<evidence type="ECO:0000256" key="1">
    <source>
        <dbReference type="SAM" id="MobiDB-lite"/>
    </source>
</evidence>
<gene>
    <name evidence="2" type="ORF">B0I36DRAFT_388600</name>
</gene>
<dbReference type="RefSeq" id="XP_046006644.1">
    <property type="nucleotide sequence ID" value="XM_046161256.1"/>
</dbReference>
<dbReference type="EMBL" id="JAGTJQ010000011">
    <property type="protein sequence ID" value="KAH7018377.1"/>
    <property type="molecule type" value="Genomic_DNA"/>
</dbReference>
<dbReference type="AlphaFoldDB" id="A0A9P9BN19"/>